<accession>A0AAN4ZAA9</accession>
<protein>
    <submittedName>
        <fullName evidence="2">Uncharacterized protein</fullName>
    </submittedName>
</protein>
<proteinExistence type="predicted"/>
<feature type="non-terminal residue" evidence="2">
    <location>
        <position position="1"/>
    </location>
</feature>
<feature type="non-terminal residue" evidence="2">
    <location>
        <position position="102"/>
    </location>
</feature>
<evidence type="ECO:0000313" key="2">
    <source>
        <dbReference type="EMBL" id="GMR36976.1"/>
    </source>
</evidence>
<evidence type="ECO:0000256" key="1">
    <source>
        <dbReference type="SAM" id="Phobius"/>
    </source>
</evidence>
<dbReference type="EMBL" id="BTRK01000002">
    <property type="protein sequence ID" value="GMR36976.1"/>
    <property type="molecule type" value="Genomic_DNA"/>
</dbReference>
<sequence length="102" mass="11049">GELEVVAESTLLLKGLGEHLSLSNVVVRDGSASELHRLLEVCSDNSGHRILDIIVHELLSFGTSLLTLLLLANFPFNRLTDRIRNKPLANLSEISSGESDSA</sequence>
<gene>
    <name evidence="2" type="ORF">PMAYCL1PPCAC_07171</name>
</gene>
<keyword evidence="1" id="KW-1133">Transmembrane helix</keyword>
<dbReference type="AlphaFoldDB" id="A0AAN4ZAA9"/>
<keyword evidence="1" id="KW-0472">Membrane</keyword>
<keyword evidence="1" id="KW-0812">Transmembrane</keyword>
<organism evidence="2 3">
    <name type="scientific">Pristionchus mayeri</name>
    <dbReference type="NCBI Taxonomy" id="1317129"/>
    <lineage>
        <taxon>Eukaryota</taxon>
        <taxon>Metazoa</taxon>
        <taxon>Ecdysozoa</taxon>
        <taxon>Nematoda</taxon>
        <taxon>Chromadorea</taxon>
        <taxon>Rhabditida</taxon>
        <taxon>Rhabditina</taxon>
        <taxon>Diplogasteromorpha</taxon>
        <taxon>Diplogasteroidea</taxon>
        <taxon>Neodiplogasteridae</taxon>
        <taxon>Pristionchus</taxon>
    </lineage>
</organism>
<name>A0AAN4ZAA9_9BILA</name>
<comment type="caution">
    <text evidence="2">The sequence shown here is derived from an EMBL/GenBank/DDBJ whole genome shotgun (WGS) entry which is preliminary data.</text>
</comment>
<keyword evidence="3" id="KW-1185">Reference proteome</keyword>
<evidence type="ECO:0000313" key="3">
    <source>
        <dbReference type="Proteomes" id="UP001328107"/>
    </source>
</evidence>
<feature type="transmembrane region" description="Helical" evidence="1">
    <location>
        <begin position="53"/>
        <end position="76"/>
    </location>
</feature>
<reference evidence="3" key="1">
    <citation type="submission" date="2022-10" db="EMBL/GenBank/DDBJ databases">
        <title>Genome assembly of Pristionchus species.</title>
        <authorList>
            <person name="Yoshida K."/>
            <person name="Sommer R.J."/>
        </authorList>
    </citation>
    <scope>NUCLEOTIDE SEQUENCE [LARGE SCALE GENOMIC DNA]</scope>
    <source>
        <strain evidence="3">RS5460</strain>
    </source>
</reference>
<dbReference type="Proteomes" id="UP001328107">
    <property type="component" value="Unassembled WGS sequence"/>
</dbReference>